<dbReference type="PANTHER" id="PTHR30055">
    <property type="entry name" value="HTH-TYPE TRANSCRIPTIONAL REGULATOR RUTR"/>
    <property type="match status" value="1"/>
</dbReference>
<evidence type="ECO:0000259" key="3">
    <source>
        <dbReference type="PROSITE" id="PS50977"/>
    </source>
</evidence>
<dbReference type="AlphaFoldDB" id="A0A840P7P5"/>
<sequence length="237" mass="25499">MTSQNAPDDADLRIRPPRQARSRQVWARILDAGVAIIEEGGYEAFTIAAVCERANVAPPTVYARVDTKDALFLAVYEHGIARLGAGEAVFGDPRQWAGLTCERLVREAVAALAQIFLRNARFLGAVVLISGGHPEIKRRGSAYAHRLGDAFTGVLLGARHEIAHPDPHAAVRACYDTLFSALVLRVAYGPGFAVATTTDAAFTAHLTEIAVRYLLRDSAEHLPTQTTGTTGTTARAR</sequence>
<protein>
    <submittedName>
        <fullName evidence="4">AcrR family transcriptional regulator</fullName>
    </submittedName>
</protein>
<dbReference type="InterPro" id="IPR050109">
    <property type="entry name" value="HTH-type_TetR-like_transc_reg"/>
</dbReference>
<feature type="DNA-binding region" description="H-T-H motif" evidence="2">
    <location>
        <begin position="46"/>
        <end position="65"/>
    </location>
</feature>
<reference evidence="4 5" key="1">
    <citation type="submission" date="2020-08" db="EMBL/GenBank/DDBJ databases">
        <title>Genomic Encyclopedia of Type Strains, Phase IV (KMG-IV): sequencing the most valuable type-strain genomes for metagenomic binning, comparative biology and taxonomic classification.</title>
        <authorList>
            <person name="Goeker M."/>
        </authorList>
    </citation>
    <scope>NUCLEOTIDE SEQUENCE [LARGE SCALE GENOMIC DNA]</scope>
    <source>
        <strain evidence="4 5">DSM 45615</strain>
    </source>
</reference>
<dbReference type="Proteomes" id="UP000578449">
    <property type="component" value="Unassembled WGS sequence"/>
</dbReference>
<dbReference type="InterPro" id="IPR001647">
    <property type="entry name" value="HTH_TetR"/>
</dbReference>
<organism evidence="4 5">
    <name type="scientific">Thermocatellispora tengchongensis</name>
    <dbReference type="NCBI Taxonomy" id="1073253"/>
    <lineage>
        <taxon>Bacteria</taxon>
        <taxon>Bacillati</taxon>
        <taxon>Actinomycetota</taxon>
        <taxon>Actinomycetes</taxon>
        <taxon>Streptosporangiales</taxon>
        <taxon>Streptosporangiaceae</taxon>
        <taxon>Thermocatellispora</taxon>
    </lineage>
</organism>
<accession>A0A840P7P5</accession>
<dbReference type="RefSeq" id="WP_185052602.1">
    <property type="nucleotide sequence ID" value="NZ_BAABIX010000064.1"/>
</dbReference>
<dbReference type="EMBL" id="JACHGN010000011">
    <property type="protein sequence ID" value="MBB5135688.1"/>
    <property type="molecule type" value="Genomic_DNA"/>
</dbReference>
<dbReference type="GO" id="GO:0003700">
    <property type="term" value="F:DNA-binding transcription factor activity"/>
    <property type="evidence" value="ECO:0007669"/>
    <property type="project" value="TreeGrafter"/>
</dbReference>
<dbReference type="PROSITE" id="PS50977">
    <property type="entry name" value="HTH_TETR_2"/>
    <property type="match status" value="1"/>
</dbReference>
<dbReference type="GO" id="GO:0000976">
    <property type="term" value="F:transcription cis-regulatory region binding"/>
    <property type="evidence" value="ECO:0007669"/>
    <property type="project" value="TreeGrafter"/>
</dbReference>
<keyword evidence="5" id="KW-1185">Reference proteome</keyword>
<evidence type="ECO:0000256" key="1">
    <source>
        <dbReference type="ARBA" id="ARBA00023125"/>
    </source>
</evidence>
<proteinExistence type="predicted"/>
<dbReference type="Pfam" id="PF00440">
    <property type="entry name" value="TetR_N"/>
    <property type="match status" value="1"/>
</dbReference>
<keyword evidence="1 2" id="KW-0238">DNA-binding</keyword>
<feature type="domain" description="HTH tetR-type" evidence="3">
    <location>
        <begin position="23"/>
        <end position="83"/>
    </location>
</feature>
<gene>
    <name evidence="4" type="ORF">HNP84_005432</name>
</gene>
<dbReference type="InterPro" id="IPR009057">
    <property type="entry name" value="Homeodomain-like_sf"/>
</dbReference>
<dbReference type="InterPro" id="IPR023772">
    <property type="entry name" value="DNA-bd_HTH_TetR-type_CS"/>
</dbReference>
<evidence type="ECO:0000313" key="4">
    <source>
        <dbReference type="EMBL" id="MBB5135688.1"/>
    </source>
</evidence>
<comment type="caution">
    <text evidence="4">The sequence shown here is derived from an EMBL/GenBank/DDBJ whole genome shotgun (WGS) entry which is preliminary data.</text>
</comment>
<dbReference type="PROSITE" id="PS01081">
    <property type="entry name" value="HTH_TETR_1"/>
    <property type="match status" value="1"/>
</dbReference>
<name>A0A840P7P5_9ACTN</name>
<evidence type="ECO:0000256" key="2">
    <source>
        <dbReference type="PROSITE-ProRule" id="PRU00335"/>
    </source>
</evidence>
<dbReference type="PANTHER" id="PTHR30055:SF226">
    <property type="entry name" value="HTH-TYPE TRANSCRIPTIONAL REGULATOR PKSA"/>
    <property type="match status" value="1"/>
</dbReference>
<evidence type="ECO:0000313" key="5">
    <source>
        <dbReference type="Proteomes" id="UP000578449"/>
    </source>
</evidence>
<dbReference type="Gene3D" id="1.10.357.10">
    <property type="entry name" value="Tetracycline Repressor, domain 2"/>
    <property type="match status" value="1"/>
</dbReference>
<dbReference type="SUPFAM" id="SSF46689">
    <property type="entry name" value="Homeodomain-like"/>
    <property type="match status" value="1"/>
</dbReference>